<feature type="domain" description="Glycosyl transferase family 1" evidence="2">
    <location>
        <begin position="171"/>
        <end position="339"/>
    </location>
</feature>
<dbReference type="SUPFAM" id="SSF53756">
    <property type="entry name" value="UDP-Glycosyltransferase/glycogen phosphorylase"/>
    <property type="match status" value="1"/>
</dbReference>
<evidence type="ECO:0000259" key="2">
    <source>
        <dbReference type="Pfam" id="PF00534"/>
    </source>
</evidence>
<keyword evidence="5" id="KW-1185">Reference proteome</keyword>
<dbReference type="RefSeq" id="WP_171183645.1">
    <property type="nucleotide sequence ID" value="NZ_WTPX01000011.1"/>
</dbReference>
<sequence>MRIGYLSTYPPAECGIATYTQYLRESLDPAAHESFVICQSGGAGEGVFPLWHPGERFSEHVFGTATRMTPDVMHIQHEYGLFGSQHGAEIVDLLLRLRLAEVPTVVTLHTVYETITDAQRMVLRHIVEDASAIVVHEDYQKATLDREFGRPEKVHVIEHGIREVRPVPNAKQRLGLAGKKVVLMCGYFRKTKGFDEALRFFPEVAENCDDAVLVMAGKIRGTEAKDVQAELYAALDEMPFADRVKYFRGQFPQYTLDALLSAADCVVLPYRTGAQSGMLSQCLAFGAPVVASGLNAFRDVLERTGGGLICDHPEEYGSAITRVLTEPELVNDIRQSGRRYIRETGGWSRVMERHMSVYEPLVSPAGSRGEYAFIPEPSVESRDATNSSSPDHRFTSPSKERGFRARDGYPALAASH</sequence>
<feature type="region of interest" description="Disordered" evidence="1">
    <location>
        <begin position="377"/>
        <end position="416"/>
    </location>
</feature>
<dbReference type="PANTHER" id="PTHR12526:SF572">
    <property type="entry name" value="BLL5144 PROTEIN"/>
    <property type="match status" value="1"/>
</dbReference>
<gene>
    <name evidence="4" type="primary">mshA_3</name>
    <name evidence="4" type="ORF">LzC2_06210</name>
</gene>
<dbReference type="GO" id="GO:0102710">
    <property type="term" value="F:D-inositol-3-phosphate glycosyltransferase activity"/>
    <property type="evidence" value="ECO:0007669"/>
    <property type="project" value="UniProtKB-EC"/>
</dbReference>
<evidence type="ECO:0000259" key="3">
    <source>
        <dbReference type="Pfam" id="PF13439"/>
    </source>
</evidence>
<organism evidence="4 5">
    <name type="scientific">Alienimonas chondri</name>
    <dbReference type="NCBI Taxonomy" id="2681879"/>
    <lineage>
        <taxon>Bacteria</taxon>
        <taxon>Pseudomonadati</taxon>
        <taxon>Planctomycetota</taxon>
        <taxon>Planctomycetia</taxon>
        <taxon>Planctomycetales</taxon>
        <taxon>Planctomycetaceae</taxon>
        <taxon>Alienimonas</taxon>
    </lineage>
</organism>
<dbReference type="InterPro" id="IPR001296">
    <property type="entry name" value="Glyco_trans_1"/>
</dbReference>
<name>A0ABX1VB31_9PLAN</name>
<feature type="compositionally biased region" description="Basic and acidic residues" evidence="1">
    <location>
        <begin position="390"/>
        <end position="407"/>
    </location>
</feature>
<evidence type="ECO:0000313" key="5">
    <source>
        <dbReference type="Proteomes" id="UP000609651"/>
    </source>
</evidence>
<dbReference type="Proteomes" id="UP000609651">
    <property type="component" value="Unassembled WGS sequence"/>
</dbReference>
<keyword evidence="4" id="KW-0328">Glycosyltransferase</keyword>
<dbReference type="EC" id="2.4.1.250" evidence="4"/>
<feature type="domain" description="Glycosyltransferase subfamily 4-like N-terminal" evidence="3">
    <location>
        <begin position="15"/>
        <end position="161"/>
    </location>
</feature>
<dbReference type="InterPro" id="IPR028098">
    <property type="entry name" value="Glyco_trans_4-like_N"/>
</dbReference>
<proteinExistence type="predicted"/>
<dbReference type="Pfam" id="PF13439">
    <property type="entry name" value="Glyco_transf_4"/>
    <property type="match status" value="1"/>
</dbReference>
<protein>
    <submittedName>
        <fullName evidence="4">D-inositol-3-phosphate glycosyltransferase</fullName>
        <ecNumber evidence="4">2.4.1.250</ecNumber>
    </submittedName>
</protein>
<reference evidence="4 5" key="1">
    <citation type="journal article" date="2020" name="Syst. Appl. Microbiol.">
        <title>Alienimonas chondri sp. nov., a novel planctomycete isolated from the biofilm of the red alga Chondrus crispus.</title>
        <authorList>
            <person name="Vitorino I."/>
            <person name="Albuquerque L."/>
            <person name="Wiegand S."/>
            <person name="Kallscheuer N."/>
            <person name="da Costa M.S."/>
            <person name="Lobo-da-Cunha A."/>
            <person name="Jogler C."/>
            <person name="Lage O.M."/>
        </authorList>
    </citation>
    <scope>NUCLEOTIDE SEQUENCE [LARGE SCALE GENOMIC DNA]</scope>
    <source>
        <strain evidence="4 5">LzC2</strain>
    </source>
</reference>
<dbReference type="PANTHER" id="PTHR12526">
    <property type="entry name" value="GLYCOSYLTRANSFERASE"/>
    <property type="match status" value="1"/>
</dbReference>
<evidence type="ECO:0000256" key="1">
    <source>
        <dbReference type="SAM" id="MobiDB-lite"/>
    </source>
</evidence>
<keyword evidence="4" id="KW-0808">Transferase</keyword>
<dbReference type="Gene3D" id="3.40.50.2000">
    <property type="entry name" value="Glycogen Phosphorylase B"/>
    <property type="match status" value="2"/>
</dbReference>
<dbReference type="Pfam" id="PF00534">
    <property type="entry name" value="Glycos_transf_1"/>
    <property type="match status" value="1"/>
</dbReference>
<dbReference type="EMBL" id="WTPX01000011">
    <property type="protein sequence ID" value="NNJ24563.1"/>
    <property type="molecule type" value="Genomic_DNA"/>
</dbReference>
<evidence type="ECO:0000313" key="4">
    <source>
        <dbReference type="EMBL" id="NNJ24563.1"/>
    </source>
</evidence>
<accession>A0ABX1VB31</accession>
<comment type="caution">
    <text evidence="4">The sequence shown here is derived from an EMBL/GenBank/DDBJ whole genome shotgun (WGS) entry which is preliminary data.</text>
</comment>